<organism evidence="2">
    <name type="scientific">Phaeocystis antarctica</name>
    <dbReference type="NCBI Taxonomy" id="33657"/>
    <lineage>
        <taxon>Eukaryota</taxon>
        <taxon>Haptista</taxon>
        <taxon>Haptophyta</taxon>
        <taxon>Prymnesiophyceae</taxon>
        <taxon>Phaeocystales</taxon>
        <taxon>Phaeocystaceae</taxon>
        <taxon>Phaeocystis</taxon>
    </lineage>
</organism>
<dbReference type="AlphaFoldDB" id="A0A7S0EHI0"/>
<feature type="region of interest" description="Disordered" evidence="1">
    <location>
        <begin position="1"/>
        <end position="54"/>
    </location>
</feature>
<accession>A0A7S0EHI0</accession>
<dbReference type="InterPro" id="IPR016656">
    <property type="entry name" value="TFIIE-bsu"/>
</dbReference>
<dbReference type="EMBL" id="HBEP01015476">
    <property type="protein sequence ID" value="CAD8485285.1"/>
    <property type="molecule type" value="Transcribed_RNA"/>
</dbReference>
<dbReference type="PANTHER" id="PTHR12716:SF8">
    <property type="entry name" value="TRANSCRIPTION INITIATION FACTOR IIE SUBUNIT BETA"/>
    <property type="match status" value="1"/>
</dbReference>
<proteinExistence type="predicted"/>
<feature type="compositionally biased region" description="Basic and acidic residues" evidence="1">
    <location>
        <begin position="298"/>
        <end position="307"/>
    </location>
</feature>
<reference evidence="2" key="1">
    <citation type="submission" date="2021-01" db="EMBL/GenBank/DDBJ databases">
        <authorList>
            <person name="Corre E."/>
            <person name="Pelletier E."/>
            <person name="Niang G."/>
            <person name="Scheremetjew M."/>
            <person name="Finn R."/>
            <person name="Kale V."/>
            <person name="Holt S."/>
            <person name="Cochrane G."/>
            <person name="Meng A."/>
            <person name="Brown T."/>
            <person name="Cohen L."/>
        </authorList>
    </citation>
    <scope>NUCLEOTIDE SEQUENCE</scope>
    <source>
        <strain evidence="2">CCMP1374</strain>
    </source>
</reference>
<evidence type="ECO:0000256" key="1">
    <source>
        <dbReference type="SAM" id="MobiDB-lite"/>
    </source>
</evidence>
<evidence type="ECO:0000313" key="2">
    <source>
        <dbReference type="EMBL" id="CAD8485285.1"/>
    </source>
</evidence>
<dbReference type="GO" id="GO:0001097">
    <property type="term" value="F:TFIIH-class transcription factor complex binding"/>
    <property type="evidence" value="ECO:0007669"/>
    <property type="project" value="TreeGrafter"/>
</dbReference>
<feature type="compositionally biased region" description="Basic and acidic residues" evidence="1">
    <location>
        <begin position="10"/>
        <end position="40"/>
    </location>
</feature>
<feature type="region of interest" description="Disordered" evidence="1">
    <location>
        <begin position="284"/>
        <end position="334"/>
    </location>
</feature>
<gene>
    <name evidence="2" type="ORF">PANT1444_LOCUS8818</name>
</gene>
<evidence type="ECO:0008006" key="3">
    <source>
        <dbReference type="Google" id="ProtNLM"/>
    </source>
</evidence>
<name>A0A7S0EHI0_9EUKA</name>
<sequence length="356" mass="40386">MARAGKRAAKAAEKDDKRRENEKKEEKKQAELKPMKEKWTKTITTTASRKRAREKAAYDDENLAGSSEVVWKQKGDEKTGKNIPAHAALFDLLTFLKQRTDYAEASLGEIREGTGIDLNVHASLLDILRENIKVEPVEEPGVPLRLRYLPAHGVRDRNSLLHLLKHTYPGTADGHVEALLRSELPVEETFKEVDEVIDEFIESGRCSMVTRADNKKQVLFSPVEHLLHPLVCERASDAMRNLWRGDDMSEPTTKVSPYRDDLIVPKGRDLEELLLRRKVRTADQLDRRKERHRAAAKKKQEEQAEAARRKKKTATFRKVTNAHLVGGDPSLFGGQLRGQALEDANRKAAQLAQSKR</sequence>
<dbReference type="GO" id="GO:0006367">
    <property type="term" value="P:transcription initiation at RNA polymerase II promoter"/>
    <property type="evidence" value="ECO:0007669"/>
    <property type="project" value="InterPro"/>
</dbReference>
<dbReference type="GO" id="GO:0005673">
    <property type="term" value="C:transcription factor TFIIE complex"/>
    <property type="evidence" value="ECO:0007669"/>
    <property type="project" value="InterPro"/>
</dbReference>
<protein>
    <recommendedName>
        <fullName evidence="3">Transcription initiation factor IIE subunit beta</fullName>
    </recommendedName>
</protein>
<dbReference type="PANTHER" id="PTHR12716">
    <property type="entry name" value="TRANSCRIPTION INITIATION FACTOR IIE, BETA SUBUNIT"/>
    <property type="match status" value="1"/>
</dbReference>